<dbReference type="AlphaFoldDB" id="A0A918NIP3"/>
<sequence length="132" mass="14670">MKISSLIIRVAELERSIEFYSRVLGVEVALRDTNLVLLTSADGSQIYLHGQNSTRTTGRLGLHAATWTAESEADLLAVESRLKELEAHRRTMKHDDYMIVEGRDPDGMAVLISYPGPSDSVRRTIISAVATW</sequence>
<dbReference type="EMBL" id="BMWD01000019">
    <property type="protein sequence ID" value="GGX76234.1"/>
    <property type="molecule type" value="Genomic_DNA"/>
</dbReference>
<evidence type="ECO:0000259" key="1">
    <source>
        <dbReference type="PROSITE" id="PS51819"/>
    </source>
</evidence>
<dbReference type="CDD" id="cd06587">
    <property type="entry name" value="VOC"/>
    <property type="match status" value="1"/>
</dbReference>
<evidence type="ECO:0000313" key="2">
    <source>
        <dbReference type="EMBL" id="GGX76234.1"/>
    </source>
</evidence>
<name>A0A918NIP3_9ACTN</name>
<dbReference type="Pfam" id="PF00903">
    <property type="entry name" value="Glyoxalase"/>
    <property type="match status" value="1"/>
</dbReference>
<dbReference type="Proteomes" id="UP000645555">
    <property type="component" value="Unassembled WGS sequence"/>
</dbReference>
<accession>A0A918NIP3</accession>
<organism evidence="2 3">
    <name type="scientific">Streptomyces fructofermentans</name>
    <dbReference type="NCBI Taxonomy" id="152141"/>
    <lineage>
        <taxon>Bacteria</taxon>
        <taxon>Bacillati</taxon>
        <taxon>Actinomycetota</taxon>
        <taxon>Actinomycetes</taxon>
        <taxon>Kitasatosporales</taxon>
        <taxon>Streptomycetaceae</taxon>
        <taxon>Streptomyces</taxon>
    </lineage>
</organism>
<keyword evidence="3" id="KW-1185">Reference proteome</keyword>
<dbReference type="SUPFAM" id="SSF54593">
    <property type="entry name" value="Glyoxalase/Bleomycin resistance protein/Dihydroxybiphenyl dioxygenase"/>
    <property type="match status" value="1"/>
</dbReference>
<dbReference type="PROSITE" id="PS51819">
    <property type="entry name" value="VOC"/>
    <property type="match status" value="1"/>
</dbReference>
<protein>
    <recommendedName>
        <fullName evidence="1">VOC domain-containing protein</fullName>
    </recommendedName>
</protein>
<reference evidence="2" key="2">
    <citation type="submission" date="2020-09" db="EMBL/GenBank/DDBJ databases">
        <authorList>
            <person name="Sun Q."/>
            <person name="Ohkuma M."/>
        </authorList>
    </citation>
    <scope>NUCLEOTIDE SEQUENCE</scope>
    <source>
        <strain evidence="2">JCM 4956</strain>
    </source>
</reference>
<feature type="domain" description="VOC" evidence="1">
    <location>
        <begin position="2"/>
        <end position="115"/>
    </location>
</feature>
<dbReference type="InterPro" id="IPR029068">
    <property type="entry name" value="Glyas_Bleomycin-R_OHBP_Dase"/>
</dbReference>
<dbReference type="InterPro" id="IPR004360">
    <property type="entry name" value="Glyas_Fos-R_dOase_dom"/>
</dbReference>
<reference evidence="2" key="1">
    <citation type="journal article" date="2014" name="Int. J. Syst. Evol. Microbiol.">
        <title>Complete genome sequence of Corynebacterium casei LMG S-19264T (=DSM 44701T), isolated from a smear-ripened cheese.</title>
        <authorList>
            <consortium name="US DOE Joint Genome Institute (JGI-PGF)"/>
            <person name="Walter F."/>
            <person name="Albersmeier A."/>
            <person name="Kalinowski J."/>
            <person name="Ruckert C."/>
        </authorList>
    </citation>
    <scope>NUCLEOTIDE SEQUENCE</scope>
    <source>
        <strain evidence="2">JCM 4956</strain>
    </source>
</reference>
<dbReference type="RefSeq" id="WP_190037798.1">
    <property type="nucleotide sequence ID" value="NZ_BMWD01000019.1"/>
</dbReference>
<evidence type="ECO:0000313" key="3">
    <source>
        <dbReference type="Proteomes" id="UP000645555"/>
    </source>
</evidence>
<gene>
    <name evidence="2" type="ORF">GCM10010515_49900</name>
</gene>
<dbReference type="Gene3D" id="3.10.180.10">
    <property type="entry name" value="2,3-Dihydroxybiphenyl 1,2-Dioxygenase, domain 1"/>
    <property type="match status" value="1"/>
</dbReference>
<proteinExistence type="predicted"/>
<comment type="caution">
    <text evidence="2">The sequence shown here is derived from an EMBL/GenBank/DDBJ whole genome shotgun (WGS) entry which is preliminary data.</text>
</comment>
<dbReference type="InterPro" id="IPR037523">
    <property type="entry name" value="VOC_core"/>
</dbReference>